<feature type="transmembrane region" description="Helical" evidence="1">
    <location>
        <begin position="26"/>
        <end position="48"/>
    </location>
</feature>
<gene>
    <name evidence="2" type="ordered locus">DSC_01740</name>
</gene>
<evidence type="ECO:0000313" key="2">
    <source>
        <dbReference type="EMBL" id="AER55001.1"/>
    </source>
</evidence>
<dbReference type="AlphaFoldDB" id="G7UUB2"/>
<reference evidence="2 3" key="1">
    <citation type="journal article" date="2012" name="J. Bacteriol.">
        <title>Complete Genome Sequence of the BTEX-Degrading Bacterium Pseudoxanthomonas spadix BD-a59.</title>
        <authorList>
            <person name="Lee S.H."/>
            <person name="Jin H.M."/>
            <person name="Lee H.J."/>
            <person name="Kim J.M."/>
            <person name="Jeon C.O."/>
        </authorList>
    </citation>
    <scope>NUCLEOTIDE SEQUENCE [LARGE SCALE GENOMIC DNA]</scope>
    <source>
        <strain evidence="2 3">BD-a59</strain>
    </source>
</reference>
<dbReference type="KEGG" id="psd:DSC_01740"/>
<keyword evidence="1" id="KW-1133">Transmembrane helix</keyword>
<keyword evidence="3" id="KW-1185">Reference proteome</keyword>
<dbReference type="Proteomes" id="UP000005870">
    <property type="component" value="Chromosome"/>
</dbReference>
<keyword evidence="1" id="KW-0472">Membrane</keyword>
<organism evidence="2 3">
    <name type="scientific">Pseudoxanthomonas spadix (strain BD-a59)</name>
    <dbReference type="NCBI Taxonomy" id="1045855"/>
    <lineage>
        <taxon>Bacteria</taxon>
        <taxon>Pseudomonadati</taxon>
        <taxon>Pseudomonadota</taxon>
        <taxon>Gammaproteobacteria</taxon>
        <taxon>Lysobacterales</taxon>
        <taxon>Lysobacteraceae</taxon>
        <taxon>Pseudoxanthomonas</taxon>
    </lineage>
</organism>
<dbReference type="RefSeq" id="WP_014159179.1">
    <property type="nucleotide sequence ID" value="NC_016147.2"/>
</dbReference>
<proteinExistence type="predicted"/>
<accession>G7UUB2</accession>
<name>G7UUB2_PSEUP</name>
<evidence type="ECO:0000256" key="1">
    <source>
        <dbReference type="SAM" id="Phobius"/>
    </source>
</evidence>
<dbReference type="EMBL" id="CP003093">
    <property type="protein sequence ID" value="AER55001.1"/>
    <property type="molecule type" value="Genomic_DNA"/>
</dbReference>
<evidence type="ECO:0000313" key="3">
    <source>
        <dbReference type="Proteomes" id="UP000005870"/>
    </source>
</evidence>
<dbReference type="HOGENOM" id="CLU_2207869_0_0_6"/>
<dbReference type="OrthoDB" id="6065080at2"/>
<sequence length="107" mass="11955">MDSSDRVSLEDLAEVRRALSVMSRRSLIAATAGGLIFSALAVVAWLWLHPGEPSTAVFLAVATYLLFGLPLLVRWLRHWRKIRRQLAAVEVKVRAGEVVYGSQVQFH</sequence>
<protein>
    <submittedName>
        <fullName evidence="2">Uncharacterized protein</fullName>
    </submittedName>
</protein>
<feature type="transmembrane region" description="Helical" evidence="1">
    <location>
        <begin position="54"/>
        <end position="76"/>
    </location>
</feature>
<dbReference type="STRING" id="1045855.DSC_01740"/>
<keyword evidence="1" id="KW-0812">Transmembrane</keyword>